<dbReference type="AlphaFoldDB" id="A0AAW0RDY2"/>
<name>A0AAW0RDY2_9PEZI</name>
<protein>
    <submittedName>
        <fullName evidence="1">Uncharacterized protein</fullName>
    </submittedName>
</protein>
<evidence type="ECO:0000313" key="2">
    <source>
        <dbReference type="Proteomes" id="UP001392437"/>
    </source>
</evidence>
<proteinExistence type="predicted"/>
<dbReference type="EMBL" id="JAQQWP010000001">
    <property type="protein sequence ID" value="KAK8133091.1"/>
    <property type="molecule type" value="Genomic_DNA"/>
</dbReference>
<sequence>MARLEITDFRNRMWKDRRLLPAWPFNNYCKPARFAKMALRHWAWRLSPKRKAEKLAISARTDG</sequence>
<organism evidence="1 2">
    <name type="scientific">Apiospora kogelbergensis</name>
    <dbReference type="NCBI Taxonomy" id="1337665"/>
    <lineage>
        <taxon>Eukaryota</taxon>
        <taxon>Fungi</taxon>
        <taxon>Dikarya</taxon>
        <taxon>Ascomycota</taxon>
        <taxon>Pezizomycotina</taxon>
        <taxon>Sordariomycetes</taxon>
        <taxon>Xylariomycetidae</taxon>
        <taxon>Amphisphaeriales</taxon>
        <taxon>Apiosporaceae</taxon>
        <taxon>Apiospora</taxon>
    </lineage>
</organism>
<gene>
    <name evidence="1" type="ORF">PG999_001264</name>
</gene>
<reference evidence="1 2" key="1">
    <citation type="submission" date="2023-01" db="EMBL/GenBank/DDBJ databases">
        <title>Analysis of 21 Apiospora genomes using comparative genomics revels a genus with tremendous synthesis potential of carbohydrate active enzymes and secondary metabolites.</title>
        <authorList>
            <person name="Sorensen T."/>
        </authorList>
    </citation>
    <scope>NUCLEOTIDE SEQUENCE [LARGE SCALE GENOMIC DNA]</scope>
    <source>
        <strain evidence="1 2">CBS 117206</strain>
    </source>
</reference>
<keyword evidence="2" id="KW-1185">Reference proteome</keyword>
<dbReference type="Proteomes" id="UP001392437">
    <property type="component" value="Unassembled WGS sequence"/>
</dbReference>
<comment type="caution">
    <text evidence="1">The sequence shown here is derived from an EMBL/GenBank/DDBJ whole genome shotgun (WGS) entry which is preliminary data.</text>
</comment>
<accession>A0AAW0RDY2</accession>
<evidence type="ECO:0000313" key="1">
    <source>
        <dbReference type="EMBL" id="KAK8133091.1"/>
    </source>
</evidence>